<dbReference type="HOGENOM" id="CLU_083147_6_0_1"/>
<dbReference type="NCBIfam" id="TIGR01571">
    <property type="entry name" value="A_thal_Cys_rich"/>
    <property type="match status" value="1"/>
</dbReference>
<dbReference type="InParanoid" id="E9EIR4"/>
<dbReference type="OrthoDB" id="1045822at2759"/>
<organism evidence="3">
    <name type="scientific">Metarhizium acridum (strain CQMa 102)</name>
    <dbReference type="NCBI Taxonomy" id="655827"/>
    <lineage>
        <taxon>Eukaryota</taxon>
        <taxon>Fungi</taxon>
        <taxon>Dikarya</taxon>
        <taxon>Ascomycota</taxon>
        <taxon>Pezizomycotina</taxon>
        <taxon>Sordariomycetes</taxon>
        <taxon>Hypocreomycetidae</taxon>
        <taxon>Hypocreales</taxon>
        <taxon>Clavicipitaceae</taxon>
        <taxon>Metarhizium</taxon>
    </lineage>
</organism>
<dbReference type="PANTHER" id="PTHR15907">
    <property type="entry name" value="DUF614 FAMILY PROTEIN-RELATED"/>
    <property type="match status" value="1"/>
</dbReference>
<feature type="transmembrane region" description="Helical" evidence="1">
    <location>
        <begin position="56"/>
        <end position="74"/>
    </location>
</feature>
<dbReference type="OMA" id="QERPCAD"/>
<evidence type="ECO:0000313" key="2">
    <source>
        <dbReference type="EMBL" id="EFY84199.1"/>
    </source>
</evidence>
<sequence length="133" mass="14736">MAHNMRPEGDWENGLCGWAGCGNCFLAWCCPCVIFHAVFGKTSGRIDPDAETKECVTFGAIHLITGCGCLYNMFKREEIRKRYNIEGSLCGDCCTSYWCICCALTQQDNEVKSRETVTGAYQAQPPMMAVPQA</sequence>
<proteinExistence type="predicted"/>
<dbReference type="eggNOG" id="ENOG502SFN4">
    <property type="taxonomic scope" value="Eukaryota"/>
</dbReference>
<evidence type="ECO:0000256" key="1">
    <source>
        <dbReference type="SAM" id="Phobius"/>
    </source>
</evidence>
<dbReference type="InterPro" id="IPR006461">
    <property type="entry name" value="PLAC_motif_containing"/>
</dbReference>
<keyword evidence="1" id="KW-1133">Transmembrane helix</keyword>
<keyword evidence="1" id="KW-0812">Transmembrane</keyword>
<dbReference type="STRING" id="655827.E9EIR4"/>
<evidence type="ECO:0008006" key="4">
    <source>
        <dbReference type="Google" id="ProtNLM"/>
    </source>
</evidence>
<gene>
    <name evidence="2" type="ORF">MAC_09762</name>
</gene>
<dbReference type="EMBL" id="GL698653">
    <property type="protein sequence ID" value="EFY84199.1"/>
    <property type="molecule type" value="Genomic_DNA"/>
</dbReference>
<name>E9EIR4_METAQ</name>
<evidence type="ECO:0000313" key="3">
    <source>
        <dbReference type="Proteomes" id="UP000002499"/>
    </source>
</evidence>
<dbReference type="Proteomes" id="UP000002499">
    <property type="component" value="Unassembled WGS sequence"/>
</dbReference>
<dbReference type="Pfam" id="PF04749">
    <property type="entry name" value="PLAC8"/>
    <property type="match status" value="1"/>
</dbReference>
<keyword evidence="1" id="KW-0472">Membrane</keyword>
<protein>
    <recommendedName>
        <fullName evidence="4">DUF614 domain protein</fullName>
    </recommendedName>
</protein>
<dbReference type="AlphaFoldDB" id="E9EIR4"/>
<accession>E9EIR4</accession>
<reference evidence="2 3" key="1">
    <citation type="journal article" date="2011" name="PLoS Genet.">
        <title>Genome sequencing and comparative transcriptomics of the model entomopathogenic fungi Metarhizium anisopliae and M. acridum.</title>
        <authorList>
            <person name="Gao Q."/>
            <person name="Jin K."/>
            <person name="Ying S.H."/>
            <person name="Zhang Y."/>
            <person name="Xiao G."/>
            <person name="Shang Y."/>
            <person name="Duan Z."/>
            <person name="Hu X."/>
            <person name="Xie X.Q."/>
            <person name="Zhou G."/>
            <person name="Peng G."/>
            <person name="Luo Z."/>
            <person name="Huang W."/>
            <person name="Wang B."/>
            <person name="Fang W."/>
            <person name="Wang S."/>
            <person name="Zhong Y."/>
            <person name="Ma L.J."/>
            <person name="St Leger R.J."/>
            <person name="Zhao G.P."/>
            <person name="Pei Y."/>
            <person name="Feng M.G."/>
            <person name="Xia Y."/>
            <person name="Wang C."/>
        </authorList>
    </citation>
    <scope>NUCLEOTIDE SEQUENCE [LARGE SCALE GENOMIC DNA]</scope>
    <source>
        <strain evidence="2 3">CQMa 102</strain>
    </source>
</reference>
<keyword evidence="3" id="KW-1185">Reference proteome</keyword>